<keyword evidence="11" id="KW-0472">Membrane</keyword>
<evidence type="ECO:0000256" key="2">
    <source>
        <dbReference type="ARBA" id="ARBA00012438"/>
    </source>
</evidence>
<dbReference type="Pfam" id="PF13424">
    <property type="entry name" value="TPR_12"/>
    <property type="match status" value="3"/>
</dbReference>
<dbReference type="Gene3D" id="3.30.565.10">
    <property type="entry name" value="Histidine kinase-like ATPase, C-terminal domain"/>
    <property type="match status" value="1"/>
</dbReference>
<accession>A0ABW5TS72</accession>
<dbReference type="PROSITE" id="PS50005">
    <property type="entry name" value="TPR"/>
    <property type="match status" value="1"/>
</dbReference>
<evidence type="ECO:0000256" key="5">
    <source>
        <dbReference type="ARBA" id="ARBA00022741"/>
    </source>
</evidence>
<evidence type="ECO:0000256" key="10">
    <source>
        <dbReference type="SAM" id="Coils"/>
    </source>
</evidence>
<keyword evidence="3" id="KW-0597">Phosphoprotein</keyword>
<reference evidence="15" key="1">
    <citation type="journal article" date="2019" name="Int. J. Syst. Evol. Microbiol.">
        <title>The Global Catalogue of Microorganisms (GCM) 10K type strain sequencing project: providing services to taxonomists for standard genome sequencing and annotation.</title>
        <authorList>
            <consortium name="The Broad Institute Genomics Platform"/>
            <consortium name="The Broad Institute Genome Sequencing Center for Infectious Disease"/>
            <person name="Wu L."/>
            <person name="Ma J."/>
        </authorList>
    </citation>
    <scope>NUCLEOTIDE SEQUENCE [LARGE SCALE GENOMIC DNA]</scope>
    <source>
        <strain evidence="15">KCTC 42456</strain>
    </source>
</reference>
<comment type="caution">
    <text evidence="14">The sequence shown here is derived from an EMBL/GenBank/DDBJ whole genome shotgun (WGS) entry which is preliminary data.</text>
</comment>
<feature type="domain" description="Histidine kinase" evidence="13">
    <location>
        <begin position="646"/>
        <end position="758"/>
    </location>
</feature>
<keyword evidence="8" id="KW-0902">Two-component regulatory system</keyword>
<dbReference type="EMBL" id="JBHULV010000029">
    <property type="protein sequence ID" value="MFD2732097.1"/>
    <property type="molecule type" value="Genomic_DNA"/>
</dbReference>
<keyword evidence="6" id="KW-0418">Kinase</keyword>
<gene>
    <name evidence="14" type="ORF">ACFSSE_10325</name>
</gene>
<feature type="chain" id="PRO_5046676588" description="histidine kinase" evidence="12">
    <location>
        <begin position="19"/>
        <end position="758"/>
    </location>
</feature>
<evidence type="ECO:0000256" key="12">
    <source>
        <dbReference type="SAM" id="SignalP"/>
    </source>
</evidence>
<evidence type="ECO:0000256" key="8">
    <source>
        <dbReference type="ARBA" id="ARBA00023012"/>
    </source>
</evidence>
<dbReference type="InterPro" id="IPR036890">
    <property type="entry name" value="HATPase_C_sf"/>
</dbReference>
<protein>
    <recommendedName>
        <fullName evidence="2">histidine kinase</fullName>
        <ecNumber evidence="2">2.7.13.3</ecNumber>
    </recommendedName>
</protein>
<dbReference type="Pfam" id="PF02518">
    <property type="entry name" value="HATPase_c"/>
    <property type="match status" value="1"/>
</dbReference>
<dbReference type="SMART" id="SM00028">
    <property type="entry name" value="TPR"/>
    <property type="match status" value="6"/>
</dbReference>
<feature type="coiled-coil region" evidence="10">
    <location>
        <begin position="530"/>
        <end position="560"/>
    </location>
</feature>
<dbReference type="Gene3D" id="1.20.5.1930">
    <property type="match status" value="1"/>
</dbReference>
<name>A0ABW5TS72_9SPHI</name>
<dbReference type="InterPro" id="IPR011990">
    <property type="entry name" value="TPR-like_helical_dom_sf"/>
</dbReference>
<dbReference type="SUPFAM" id="SSF55874">
    <property type="entry name" value="ATPase domain of HSP90 chaperone/DNA topoisomerase II/histidine kinase"/>
    <property type="match status" value="1"/>
</dbReference>
<keyword evidence="15" id="KW-1185">Reference proteome</keyword>
<keyword evidence="5" id="KW-0547">Nucleotide-binding</keyword>
<evidence type="ECO:0000256" key="1">
    <source>
        <dbReference type="ARBA" id="ARBA00000085"/>
    </source>
</evidence>
<dbReference type="EC" id="2.7.13.3" evidence="2"/>
<dbReference type="PANTHER" id="PTHR24421:SF10">
    <property type="entry name" value="NITRATE_NITRITE SENSOR PROTEIN NARQ"/>
    <property type="match status" value="1"/>
</dbReference>
<organism evidence="14 15">
    <name type="scientific">Pedobacter alpinus</name>
    <dbReference type="NCBI Taxonomy" id="1590643"/>
    <lineage>
        <taxon>Bacteria</taxon>
        <taxon>Pseudomonadati</taxon>
        <taxon>Bacteroidota</taxon>
        <taxon>Sphingobacteriia</taxon>
        <taxon>Sphingobacteriales</taxon>
        <taxon>Sphingobacteriaceae</taxon>
        <taxon>Pedobacter</taxon>
    </lineage>
</organism>
<keyword evidence="11" id="KW-0812">Transmembrane</keyword>
<dbReference type="RefSeq" id="WP_379041429.1">
    <property type="nucleotide sequence ID" value="NZ_JBHSKW010000014.1"/>
</dbReference>
<keyword evidence="9" id="KW-0802">TPR repeat</keyword>
<dbReference type="SUPFAM" id="SSF48452">
    <property type="entry name" value="TPR-like"/>
    <property type="match status" value="2"/>
</dbReference>
<evidence type="ECO:0000313" key="14">
    <source>
        <dbReference type="EMBL" id="MFD2732097.1"/>
    </source>
</evidence>
<dbReference type="Proteomes" id="UP001597546">
    <property type="component" value="Unassembled WGS sequence"/>
</dbReference>
<evidence type="ECO:0000256" key="4">
    <source>
        <dbReference type="ARBA" id="ARBA00022679"/>
    </source>
</evidence>
<dbReference type="CDD" id="cd16917">
    <property type="entry name" value="HATPase_UhpB-NarQ-NarX-like"/>
    <property type="match status" value="1"/>
</dbReference>
<evidence type="ECO:0000256" key="6">
    <source>
        <dbReference type="ARBA" id="ARBA00022777"/>
    </source>
</evidence>
<evidence type="ECO:0000256" key="11">
    <source>
        <dbReference type="SAM" id="Phobius"/>
    </source>
</evidence>
<dbReference type="PANTHER" id="PTHR24421">
    <property type="entry name" value="NITRATE/NITRITE SENSOR PROTEIN NARX-RELATED"/>
    <property type="match status" value="1"/>
</dbReference>
<dbReference type="SMART" id="SM00387">
    <property type="entry name" value="HATPase_c"/>
    <property type="match status" value="1"/>
</dbReference>
<dbReference type="Pfam" id="PF07730">
    <property type="entry name" value="HisKA_3"/>
    <property type="match status" value="1"/>
</dbReference>
<keyword evidence="4" id="KW-0808">Transferase</keyword>
<evidence type="ECO:0000256" key="3">
    <source>
        <dbReference type="ARBA" id="ARBA00022553"/>
    </source>
</evidence>
<dbReference type="Gene3D" id="1.25.40.10">
    <property type="entry name" value="Tetratricopeptide repeat domain"/>
    <property type="match status" value="2"/>
</dbReference>
<dbReference type="PROSITE" id="PS50109">
    <property type="entry name" value="HIS_KIN"/>
    <property type="match status" value="1"/>
</dbReference>
<evidence type="ECO:0000313" key="15">
    <source>
        <dbReference type="Proteomes" id="UP001597546"/>
    </source>
</evidence>
<sequence length="758" mass="85892">MKYKLLFACLLFAVFAFAKQKQIVSLNKNVLYQSNDSVRVEKYFELAKKFEQNKDSANITKNYLLGISLSKKIKKPISAVKGYNELAFYNILNAKYNNALSYLSQAITYGKQNNVIDELGRSYFYNGTVFNSLKKFDTAIENYLIASDLFKKSNNLKRLGNCYHNTGNSFYAKSNFEKALDYYYKAVDFYEKANEQKLKGSVTMNIGVINYNLKNYDIALKFFNQAKAIAKKNNDELQILNVNANISTIYHGQKKYDEAILVLKENLKLNEKIKNRNVERASISTLASCYERIGDVENAEKYLKAALTIAQEDDDKESLIINYNNYASFLSGTNRLNEAINLEKKALAIANTSPEFLKFKHTLYSSLAAFYNELNDLKSAFLYKDSQIVHKELLINETSNNKLLELQTKYETNLKENKILILNKSDSLKGLQVVAQQFAISKNLFDISQQKFALAEDSLLLFSQNQTILQNRLDSSLKEKKISSLTKEGLQKELALQKQQAAINQKNNTIIIVAISSALLLLIGYGLFRKKQLEQKAILATEQAKQREQLTKAVIDAEENERKRIGSDLHDGVGQLFSAVKMNLAGLLERVNFENSNEKFLAEKTLALVDESCKEVRIISHKMMPNALLRSGIASDIKSFIEKLDEQNLKVNFEASGFSDQLEHNEEVILYKVIQELVSNIIKHAKATELTINLINDNGSIKALVKDNGIGFDLSNMNSFEGIGLKNIKTRVDYLKGKIDFNSAPNKGTEVNIFVPLS</sequence>
<dbReference type="InterPro" id="IPR019734">
    <property type="entry name" value="TPR_rpt"/>
</dbReference>
<evidence type="ECO:0000256" key="7">
    <source>
        <dbReference type="ARBA" id="ARBA00022840"/>
    </source>
</evidence>
<feature type="repeat" description="TPR" evidence="9">
    <location>
        <begin position="160"/>
        <end position="193"/>
    </location>
</feature>
<proteinExistence type="predicted"/>
<dbReference type="InterPro" id="IPR011712">
    <property type="entry name" value="Sig_transdc_His_kin_sub3_dim/P"/>
</dbReference>
<keyword evidence="11" id="KW-1133">Transmembrane helix</keyword>
<evidence type="ECO:0000259" key="13">
    <source>
        <dbReference type="PROSITE" id="PS50109"/>
    </source>
</evidence>
<keyword evidence="10" id="KW-0175">Coiled coil</keyword>
<feature type="signal peptide" evidence="12">
    <location>
        <begin position="1"/>
        <end position="18"/>
    </location>
</feature>
<dbReference type="InterPro" id="IPR050482">
    <property type="entry name" value="Sensor_HK_TwoCompSys"/>
</dbReference>
<dbReference type="InterPro" id="IPR003594">
    <property type="entry name" value="HATPase_dom"/>
</dbReference>
<feature type="transmembrane region" description="Helical" evidence="11">
    <location>
        <begin position="509"/>
        <end position="528"/>
    </location>
</feature>
<keyword evidence="12" id="KW-0732">Signal</keyword>
<keyword evidence="7" id="KW-0067">ATP-binding</keyword>
<evidence type="ECO:0000256" key="9">
    <source>
        <dbReference type="PROSITE-ProRule" id="PRU00339"/>
    </source>
</evidence>
<comment type="catalytic activity">
    <reaction evidence="1">
        <text>ATP + protein L-histidine = ADP + protein N-phospho-L-histidine.</text>
        <dbReference type="EC" id="2.7.13.3"/>
    </reaction>
</comment>
<dbReference type="InterPro" id="IPR005467">
    <property type="entry name" value="His_kinase_dom"/>
</dbReference>